<dbReference type="InterPro" id="IPR050739">
    <property type="entry name" value="MFP"/>
</dbReference>
<dbReference type="PANTHER" id="PTHR30386">
    <property type="entry name" value="MEMBRANE FUSION SUBUNIT OF EMRAB-TOLC MULTIDRUG EFFLUX PUMP"/>
    <property type="match status" value="1"/>
</dbReference>
<protein>
    <recommendedName>
        <fullName evidence="9">Membrane fusion protein (MFP) family protein</fullName>
    </recommendedName>
</protein>
<evidence type="ECO:0000256" key="1">
    <source>
        <dbReference type="ARBA" id="ARBA00004377"/>
    </source>
</evidence>
<keyword evidence="10" id="KW-0175">Coiled coil</keyword>
<feature type="domain" description="CyaD-like alpha-helical hairpin" evidence="11">
    <location>
        <begin position="126"/>
        <end position="320"/>
    </location>
</feature>
<evidence type="ECO:0000256" key="9">
    <source>
        <dbReference type="RuleBase" id="RU365093"/>
    </source>
</evidence>
<dbReference type="Pfam" id="PF26002">
    <property type="entry name" value="Beta-barrel_AprE"/>
    <property type="match status" value="1"/>
</dbReference>
<dbReference type="InterPro" id="IPR058982">
    <property type="entry name" value="Beta-barrel_AprE"/>
</dbReference>
<dbReference type="Proteomes" id="UP001162030">
    <property type="component" value="Chromosome"/>
</dbReference>
<evidence type="ECO:0000256" key="6">
    <source>
        <dbReference type="ARBA" id="ARBA00022692"/>
    </source>
</evidence>
<gene>
    <name evidence="13" type="ORF">MSZNOR_1621</name>
</gene>
<evidence type="ECO:0000256" key="2">
    <source>
        <dbReference type="ARBA" id="ARBA00009477"/>
    </source>
</evidence>
<evidence type="ECO:0000256" key="10">
    <source>
        <dbReference type="SAM" id="Coils"/>
    </source>
</evidence>
<feature type="domain" description="AprE-like beta-barrel" evidence="12">
    <location>
        <begin position="358"/>
        <end position="447"/>
    </location>
</feature>
<dbReference type="PANTHER" id="PTHR30386:SF27">
    <property type="entry name" value="MEMBRANE FUSION PROTEIN (MFP) FAMILY PROTEIN"/>
    <property type="match status" value="1"/>
</dbReference>
<feature type="coiled-coil region" evidence="10">
    <location>
        <begin position="246"/>
        <end position="316"/>
    </location>
</feature>
<keyword evidence="5 9" id="KW-0997">Cell inner membrane</keyword>
<dbReference type="SUPFAM" id="SSF111369">
    <property type="entry name" value="HlyD-like secretion proteins"/>
    <property type="match status" value="2"/>
</dbReference>
<dbReference type="Pfam" id="PF25988">
    <property type="entry name" value="HH_CyaD"/>
    <property type="match status" value="1"/>
</dbReference>
<evidence type="ECO:0000256" key="5">
    <source>
        <dbReference type="ARBA" id="ARBA00022519"/>
    </source>
</evidence>
<dbReference type="PROSITE" id="PS00543">
    <property type="entry name" value="HLYD_FAMILY"/>
    <property type="match status" value="1"/>
</dbReference>
<keyword evidence="8" id="KW-0472">Membrane</keyword>
<keyword evidence="3 9" id="KW-0813">Transport</keyword>
<evidence type="ECO:0000256" key="8">
    <source>
        <dbReference type="ARBA" id="ARBA00023136"/>
    </source>
</evidence>
<evidence type="ECO:0000259" key="11">
    <source>
        <dbReference type="Pfam" id="PF25988"/>
    </source>
</evidence>
<dbReference type="PRINTS" id="PR01490">
    <property type="entry name" value="RTXTOXIND"/>
</dbReference>
<dbReference type="Gene3D" id="2.40.50.100">
    <property type="match status" value="1"/>
</dbReference>
<keyword evidence="6" id="KW-0812">Transmembrane</keyword>
<comment type="similarity">
    <text evidence="2 9">Belongs to the membrane fusion protein (MFP) (TC 8.A.1) family.</text>
</comment>
<dbReference type="EMBL" id="OX458333">
    <property type="protein sequence ID" value="CAI8802683.1"/>
    <property type="molecule type" value="Genomic_DNA"/>
</dbReference>
<evidence type="ECO:0000256" key="7">
    <source>
        <dbReference type="ARBA" id="ARBA00022989"/>
    </source>
</evidence>
<evidence type="ECO:0000256" key="3">
    <source>
        <dbReference type="ARBA" id="ARBA00022448"/>
    </source>
</evidence>
<dbReference type="InterPro" id="IPR006144">
    <property type="entry name" value="Secretion_HlyD_CS"/>
</dbReference>
<evidence type="ECO:0000313" key="13">
    <source>
        <dbReference type="EMBL" id="CAI8802683.1"/>
    </source>
</evidence>
<keyword evidence="7" id="KW-1133">Transmembrane helix</keyword>
<keyword evidence="4 9" id="KW-1003">Cell membrane</keyword>
<comment type="subcellular location">
    <subcellularLocation>
        <location evidence="1 9">Cell inner membrane</location>
        <topology evidence="1 9">Single-pass membrane protein</topology>
    </subcellularLocation>
</comment>
<dbReference type="InterPro" id="IPR010129">
    <property type="entry name" value="T1SS_HlyD"/>
</dbReference>
<dbReference type="InterPro" id="IPR059040">
    <property type="entry name" value="HH_CyaD-like"/>
</dbReference>
<organism evidence="13 14">
    <name type="scientific">Methylocaldum szegediense</name>
    <dbReference type="NCBI Taxonomy" id="73780"/>
    <lineage>
        <taxon>Bacteria</taxon>
        <taxon>Pseudomonadati</taxon>
        <taxon>Pseudomonadota</taxon>
        <taxon>Gammaproteobacteria</taxon>
        <taxon>Methylococcales</taxon>
        <taxon>Methylococcaceae</taxon>
        <taxon>Methylocaldum</taxon>
    </lineage>
</organism>
<reference evidence="13 14" key="1">
    <citation type="submission" date="2023-03" db="EMBL/GenBank/DDBJ databases">
        <authorList>
            <person name="Pearce D."/>
        </authorList>
    </citation>
    <scope>NUCLEOTIDE SEQUENCE [LARGE SCALE GENOMIC DNA]</scope>
    <source>
        <strain evidence="13">Msz</strain>
    </source>
</reference>
<name>A0ABM9I087_9GAMM</name>
<dbReference type="Gene3D" id="2.40.30.170">
    <property type="match status" value="1"/>
</dbReference>
<sequence>MWLRGMADLIRRYGQVFSQVWAERKKLDPPSRLPHEAEFLPAALALQETPVSPAPRVFMWLIMAFAAIALSWSIVGQVDVVASAQGKIIPNDRTKVVQPMETAKVTAIHVRDGQSVKAGEVLIELDPTMAQADADRIANDLLTARLDAARAKALLEAIESERLAPIEIEGLDETRLAAERRLLEGQYLEYRAKLKQLDAEIVRRTAEERATRELVRKLEQILPITRERAEDYRGLRERNFVSKHAYLELEQARIEQERDLAAQQAKLAEIQAALAESRQQRDALIAETRRVALDRLHEAEQRVTDLIQELIKAETRGRFMTLTAPVDGVVQQLSVHTVGGVVTPAQPLLVIVPRDNPLVVEAFIQNKDIGFVNAGQEAEVKIETFPFTKYGTIPATIIQVSNDAIQDEKRGLVYAARVALSRATMVVEEKTVNLTPGMAVTVEIKTGKRRLIEYFLSPLLQYENESLRER</sequence>
<dbReference type="NCBIfam" id="TIGR01843">
    <property type="entry name" value="type_I_hlyD"/>
    <property type="match status" value="1"/>
</dbReference>
<evidence type="ECO:0000256" key="4">
    <source>
        <dbReference type="ARBA" id="ARBA00022475"/>
    </source>
</evidence>
<dbReference type="Gene3D" id="1.10.287.470">
    <property type="entry name" value="Helix hairpin bin"/>
    <property type="match status" value="1"/>
</dbReference>
<proteinExistence type="inferred from homology"/>
<keyword evidence="14" id="KW-1185">Reference proteome</keyword>
<evidence type="ECO:0000259" key="12">
    <source>
        <dbReference type="Pfam" id="PF26002"/>
    </source>
</evidence>
<evidence type="ECO:0000313" key="14">
    <source>
        <dbReference type="Proteomes" id="UP001162030"/>
    </source>
</evidence>
<accession>A0ABM9I087</accession>